<evidence type="ECO:0000256" key="1">
    <source>
        <dbReference type="SAM" id="Phobius"/>
    </source>
</evidence>
<sequence length="37" mass="4029">MLSYSAFRGDTRYTAVGFMLLLGVLPVLGLIIWIAIG</sequence>
<protein>
    <submittedName>
        <fullName evidence="2">Uncharacterized protein</fullName>
    </submittedName>
</protein>
<gene>
    <name evidence="2" type="ORF">CA13_00340</name>
</gene>
<reference evidence="2 3" key="1">
    <citation type="submission" date="2019-02" db="EMBL/GenBank/DDBJ databases">
        <title>Deep-cultivation of Planctomycetes and their phenomic and genomic characterization uncovers novel biology.</title>
        <authorList>
            <person name="Wiegand S."/>
            <person name="Jogler M."/>
            <person name="Boedeker C."/>
            <person name="Pinto D."/>
            <person name="Vollmers J."/>
            <person name="Rivas-Marin E."/>
            <person name="Kohn T."/>
            <person name="Peeters S.H."/>
            <person name="Heuer A."/>
            <person name="Rast P."/>
            <person name="Oberbeckmann S."/>
            <person name="Bunk B."/>
            <person name="Jeske O."/>
            <person name="Meyerdierks A."/>
            <person name="Storesund J.E."/>
            <person name="Kallscheuer N."/>
            <person name="Luecker S."/>
            <person name="Lage O.M."/>
            <person name="Pohl T."/>
            <person name="Merkel B.J."/>
            <person name="Hornburger P."/>
            <person name="Mueller R.-W."/>
            <person name="Bruemmer F."/>
            <person name="Labrenz M."/>
            <person name="Spormann A.M."/>
            <person name="Op Den Camp H."/>
            <person name="Overmann J."/>
            <person name="Amann R."/>
            <person name="Jetten M.S.M."/>
            <person name="Mascher T."/>
            <person name="Medema M.H."/>
            <person name="Devos D.P."/>
            <person name="Kaster A.-K."/>
            <person name="Ovreas L."/>
            <person name="Rohde M."/>
            <person name="Galperin M.Y."/>
            <person name="Jogler C."/>
        </authorList>
    </citation>
    <scope>NUCLEOTIDE SEQUENCE [LARGE SCALE GENOMIC DNA]</scope>
    <source>
        <strain evidence="2 3">CA13</strain>
    </source>
</reference>
<keyword evidence="3" id="KW-1185">Reference proteome</keyword>
<evidence type="ECO:0000313" key="3">
    <source>
        <dbReference type="Proteomes" id="UP000315010"/>
    </source>
</evidence>
<dbReference type="EMBL" id="SJPJ01000001">
    <property type="protein sequence ID" value="TWT78638.1"/>
    <property type="molecule type" value="Genomic_DNA"/>
</dbReference>
<comment type="caution">
    <text evidence="2">The sequence shown here is derived from an EMBL/GenBank/DDBJ whole genome shotgun (WGS) entry which is preliminary data.</text>
</comment>
<dbReference type="Proteomes" id="UP000315010">
    <property type="component" value="Unassembled WGS sequence"/>
</dbReference>
<keyword evidence="1" id="KW-0812">Transmembrane</keyword>
<name>A0A5C5YUH1_9BACT</name>
<proteinExistence type="predicted"/>
<keyword evidence="1" id="KW-1133">Transmembrane helix</keyword>
<accession>A0A5C5YUH1</accession>
<keyword evidence="1" id="KW-0472">Membrane</keyword>
<organism evidence="2 3">
    <name type="scientific">Novipirellula herctigrandis</name>
    <dbReference type="NCBI Taxonomy" id="2527986"/>
    <lineage>
        <taxon>Bacteria</taxon>
        <taxon>Pseudomonadati</taxon>
        <taxon>Planctomycetota</taxon>
        <taxon>Planctomycetia</taxon>
        <taxon>Pirellulales</taxon>
        <taxon>Pirellulaceae</taxon>
        <taxon>Novipirellula</taxon>
    </lineage>
</organism>
<evidence type="ECO:0000313" key="2">
    <source>
        <dbReference type="EMBL" id="TWT78638.1"/>
    </source>
</evidence>
<dbReference type="AlphaFoldDB" id="A0A5C5YUH1"/>
<feature type="transmembrane region" description="Helical" evidence="1">
    <location>
        <begin position="12"/>
        <end position="36"/>
    </location>
</feature>